<dbReference type="Gene3D" id="3.20.20.70">
    <property type="entry name" value="Aldolase class I"/>
    <property type="match status" value="1"/>
</dbReference>
<evidence type="ECO:0000256" key="5">
    <source>
        <dbReference type="ARBA" id="ARBA00022842"/>
    </source>
</evidence>
<accession>A0A126UWM6</accession>
<keyword evidence="3 10" id="KW-0808">Transferase</keyword>
<dbReference type="UniPathway" id="UPA00060">
    <property type="reaction ID" value="UER00141"/>
</dbReference>
<dbReference type="InterPro" id="IPR036206">
    <property type="entry name" value="ThiamineP_synth_sf"/>
</dbReference>
<evidence type="ECO:0000256" key="2">
    <source>
        <dbReference type="ARBA" id="ARBA00005165"/>
    </source>
</evidence>
<dbReference type="InterPro" id="IPR022998">
    <property type="entry name" value="ThiamineP_synth_TenI"/>
</dbReference>
<keyword evidence="5" id="KW-0460">Magnesium</keyword>
<dbReference type="STRING" id="1579316.RC74_03640"/>
<dbReference type="CDD" id="cd00564">
    <property type="entry name" value="TMP_TenI"/>
    <property type="match status" value="1"/>
</dbReference>
<evidence type="ECO:0000256" key="10">
    <source>
        <dbReference type="RuleBase" id="RU003826"/>
    </source>
</evidence>
<evidence type="ECO:0000256" key="1">
    <source>
        <dbReference type="ARBA" id="ARBA00001946"/>
    </source>
</evidence>
<dbReference type="InterPro" id="IPR034291">
    <property type="entry name" value="TMP_synthase"/>
</dbReference>
<evidence type="ECO:0000256" key="11">
    <source>
        <dbReference type="RuleBase" id="RU004253"/>
    </source>
</evidence>
<dbReference type="AlphaFoldDB" id="A0A126UWM6"/>
<dbReference type="GO" id="GO:0005737">
    <property type="term" value="C:cytoplasm"/>
    <property type="evidence" value="ECO:0007669"/>
    <property type="project" value="TreeGrafter"/>
</dbReference>
<protein>
    <recommendedName>
        <fullName evidence="10">Thiamine-phosphate synthase</fullName>
        <ecNumber evidence="10">2.5.1.3</ecNumber>
    </recommendedName>
    <alternativeName>
        <fullName evidence="10">Thiamine-phosphate pyrophosphorylase</fullName>
    </alternativeName>
</protein>
<comment type="pathway">
    <text evidence="2 11">Cofactor biosynthesis; thiamine diphosphate biosynthesis; thiamine phosphate from 4-amino-2-methyl-5-diphosphomethylpyrimidine and 4-methyl-5-(2-phosphoethyl)-thiazole: step 1/1.</text>
</comment>
<dbReference type="EC" id="2.5.1.3" evidence="10"/>
<evidence type="ECO:0000256" key="4">
    <source>
        <dbReference type="ARBA" id="ARBA00022723"/>
    </source>
</evidence>
<dbReference type="Pfam" id="PF02581">
    <property type="entry name" value="TMP-TENI"/>
    <property type="match status" value="1"/>
</dbReference>
<dbReference type="PANTHER" id="PTHR20857:SF15">
    <property type="entry name" value="THIAMINE-PHOSPHATE SYNTHASE"/>
    <property type="match status" value="1"/>
</dbReference>
<dbReference type="RefSeq" id="WP_039001648.1">
    <property type="nucleotide sequence ID" value="NZ_CP014327.1"/>
</dbReference>
<gene>
    <name evidence="13" type="ORF">RC74_03640</name>
</gene>
<comment type="cofactor">
    <cofactor evidence="1">
        <name>Mg(2+)</name>
        <dbReference type="ChEBI" id="CHEBI:18420"/>
    </cofactor>
</comment>
<dbReference type="GO" id="GO:0004789">
    <property type="term" value="F:thiamine-phosphate diphosphorylase activity"/>
    <property type="evidence" value="ECO:0007669"/>
    <property type="project" value="UniProtKB-EC"/>
</dbReference>
<evidence type="ECO:0000259" key="12">
    <source>
        <dbReference type="Pfam" id="PF02581"/>
    </source>
</evidence>
<evidence type="ECO:0000256" key="3">
    <source>
        <dbReference type="ARBA" id="ARBA00022679"/>
    </source>
</evidence>
<sequence length="198" mass="22087">MKLDRFYPIFDSADWLERLVPLGIKLVQLRMKDASADHLRAHIRRAKSVCADHGCTLVINDHWRLAIDAGCDYIHLGQEDLEDADIVAIQAAKIRLGISTHDKTELARALESRPDYIALGPIYPTILKKMKWHEQGIEKLTTWRNLIGDTPLIAIGGMRIDRAAGAFEAGADVVAAVTDITLNDSPDDRVRAWLAATR</sequence>
<evidence type="ECO:0000313" key="13">
    <source>
        <dbReference type="EMBL" id="AML50481.1"/>
    </source>
</evidence>
<name>A0A126UWM6_9RHOB</name>
<dbReference type="GO" id="GO:0046872">
    <property type="term" value="F:metal ion binding"/>
    <property type="evidence" value="ECO:0007669"/>
    <property type="project" value="UniProtKB-KW"/>
</dbReference>
<evidence type="ECO:0000256" key="9">
    <source>
        <dbReference type="ARBA" id="ARBA00047883"/>
    </source>
</evidence>
<dbReference type="InterPro" id="IPR013785">
    <property type="entry name" value="Aldolase_TIM"/>
</dbReference>
<organism evidence="13 14">
    <name type="scientific">Falsihalocynthiibacter arcticus</name>
    <dbReference type="NCBI Taxonomy" id="1579316"/>
    <lineage>
        <taxon>Bacteria</taxon>
        <taxon>Pseudomonadati</taxon>
        <taxon>Pseudomonadota</taxon>
        <taxon>Alphaproteobacteria</taxon>
        <taxon>Rhodobacterales</taxon>
        <taxon>Roseobacteraceae</taxon>
        <taxon>Falsihalocynthiibacter</taxon>
    </lineage>
</organism>
<reference evidence="13 14" key="1">
    <citation type="submission" date="2016-02" db="EMBL/GenBank/DDBJ databases">
        <title>Complete genome sequence of Halocynthiibacter arcticus PAMC 20958t from arctic marine sediment.</title>
        <authorList>
            <person name="Lee Y.M."/>
            <person name="Baek K."/>
            <person name="Lee H.K."/>
            <person name="Shin S.C."/>
        </authorList>
    </citation>
    <scope>NUCLEOTIDE SEQUENCE [LARGE SCALE GENOMIC DNA]</scope>
    <source>
        <strain evidence="13">PAMC 20958</strain>
    </source>
</reference>
<dbReference type="NCBIfam" id="TIGR00693">
    <property type="entry name" value="thiE"/>
    <property type="match status" value="1"/>
</dbReference>
<comment type="catalytic activity">
    <reaction evidence="8 10">
        <text>2-(2-carboxy-4-methylthiazol-5-yl)ethyl phosphate + 4-amino-2-methyl-5-(diphosphooxymethyl)pyrimidine + 2 H(+) = thiamine phosphate + CO2 + diphosphate</text>
        <dbReference type="Rhea" id="RHEA:47848"/>
        <dbReference type="ChEBI" id="CHEBI:15378"/>
        <dbReference type="ChEBI" id="CHEBI:16526"/>
        <dbReference type="ChEBI" id="CHEBI:33019"/>
        <dbReference type="ChEBI" id="CHEBI:37575"/>
        <dbReference type="ChEBI" id="CHEBI:57841"/>
        <dbReference type="ChEBI" id="CHEBI:62890"/>
        <dbReference type="EC" id="2.5.1.3"/>
    </reaction>
</comment>
<dbReference type="GO" id="GO:0009229">
    <property type="term" value="P:thiamine diphosphate biosynthetic process"/>
    <property type="evidence" value="ECO:0007669"/>
    <property type="project" value="UniProtKB-UniPathway"/>
</dbReference>
<comment type="catalytic activity">
    <reaction evidence="9 10">
        <text>2-[(2R,5Z)-2-carboxy-4-methylthiazol-5(2H)-ylidene]ethyl phosphate + 4-amino-2-methyl-5-(diphosphooxymethyl)pyrimidine + 2 H(+) = thiamine phosphate + CO2 + diphosphate</text>
        <dbReference type="Rhea" id="RHEA:47844"/>
        <dbReference type="ChEBI" id="CHEBI:15378"/>
        <dbReference type="ChEBI" id="CHEBI:16526"/>
        <dbReference type="ChEBI" id="CHEBI:33019"/>
        <dbReference type="ChEBI" id="CHEBI:37575"/>
        <dbReference type="ChEBI" id="CHEBI:57841"/>
        <dbReference type="ChEBI" id="CHEBI:62899"/>
        <dbReference type="EC" id="2.5.1.3"/>
    </reaction>
</comment>
<dbReference type="OrthoDB" id="9794842at2"/>
<keyword evidence="6 10" id="KW-0784">Thiamine biosynthesis</keyword>
<proteinExistence type="inferred from homology"/>
<evidence type="ECO:0000313" key="14">
    <source>
        <dbReference type="Proteomes" id="UP000070371"/>
    </source>
</evidence>
<dbReference type="GO" id="GO:0009228">
    <property type="term" value="P:thiamine biosynthetic process"/>
    <property type="evidence" value="ECO:0007669"/>
    <property type="project" value="UniProtKB-KW"/>
</dbReference>
<feature type="domain" description="Thiamine phosphate synthase/TenI" evidence="12">
    <location>
        <begin position="12"/>
        <end position="180"/>
    </location>
</feature>
<dbReference type="EMBL" id="CP014327">
    <property type="protein sequence ID" value="AML50481.1"/>
    <property type="molecule type" value="Genomic_DNA"/>
</dbReference>
<keyword evidence="14" id="KW-1185">Reference proteome</keyword>
<keyword evidence="4" id="KW-0479">Metal-binding</keyword>
<evidence type="ECO:0000256" key="6">
    <source>
        <dbReference type="ARBA" id="ARBA00022977"/>
    </source>
</evidence>
<dbReference type="SUPFAM" id="SSF51391">
    <property type="entry name" value="Thiamin phosphate synthase"/>
    <property type="match status" value="1"/>
</dbReference>
<dbReference type="KEGG" id="hat:RC74_03640"/>
<dbReference type="PANTHER" id="PTHR20857">
    <property type="entry name" value="THIAMINE-PHOSPHATE PYROPHOSPHORYLASE"/>
    <property type="match status" value="1"/>
</dbReference>
<evidence type="ECO:0000256" key="7">
    <source>
        <dbReference type="ARBA" id="ARBA00047334"/>
    </source>
</evidence>
<evidence type="ECO:0000256" key="8">
    <source>
        <dbReference type="ARBA" id="ARBA00047851"/>
    </source>
</evidence>
<comment type="similarity">
    <text evidence="10">Belongs to the thiamine-phosphate synthase family.</text>
</comment>
<dbReference type="NCBIfam" id="NF000734">
    <property type="entry name" value="PRK00043.1-5"/>
    <property type="match status" value="1"/>
</dbReference>
<dbReference type="Proteomes" id="UP000070371">
    <property type="component" value="Chromosome"/>
</dbReference>
<comment type="catalytic activity">
    <reaction evidence="7 10">
        <text>4-methyl-5-(2-phosphooxyethyl)-thiazole + 4-amino-2-methyl-5-(diphosphooxymethyl)pyrimidine + H(+) = thiamine phosphate + diphosphate</text>
        <dbReference type="Rhea" id="RHEA:22328"/>
        <dbReference type="ChEBI" id="CHEBI:15378"/>
        <dbReference type="ChEBI" id="CHEBI:33019"/>
        <dbReference type="ChEBI" id="CHEBI:37575"/>
        <dbReference type="ChEBI" id="CHEBI:57841"/>
        <dbReference type="ChEBI" id="CHEBI:58296"/>
        <dbReference type="EC" id="2.5.1.3"/>
    </reaction>
</comment>